<comment type="subunit">
    <text evidence="9">Component of the SPT4-SPT5 complex. Interacts with RNA polymerase II.</text>
</comment>
<dbReference type="CDD" id="cd06083">
    <property type="entry name" value="KOW_Spt5_3"/>
    <property type="match status" value="1"/>
</dbReference>
<dbReference type="FunFam" id="2.30.30.30:FF:000018">
    <property type="entry name" value="Transcription elongation factor SPT5"/>
    <property type="match status" value="1"/>
</dbReference>
<organism evidence="15 16">
    <name type="scientific">Parascedosporium putredinis</name>
    <dbReference type="NCBI Taxonomy" id="1442378"/>
    <lineage>
        <taxon>Eukaryota</taxon>
        <taxon>Fungi</taxon>
        <taxon>Dikarya</taxon>
        <taxon>Ascomycota</taxon>
        <taxon>Pezizomycotina</taxon>
        <taxon>Sordariomycetes</taxon>
        <taxon>Hypocreomycetidae</taxon>
        <taxon>Microascales</taxon>
        <taxon>Microascaceae</taxon>
        <taxon>Parascedosporium</taxon>
    </lineage>
</organism>
<name>A0A9P1HBP8_9PEZI</name>
<dbReference type="GO" id="GO:0006368">
    <property type="term" value="P:transcription elongation by RNA polymerase II"/>
    <property type="evidence" value="ECO:0007669"/>
    <property type="project" value="TreeGrafter"/>
</dbReference>
<dbReference type="SMART" id="SM00738">
    <property type="entry name" value="NGN"/>
    <property type="match status" value="1"/>
</dbReference>
<comment type="similarity">
    <text evidence="2">Belongs to the SPT5 family.</text>
</comment>
<proteinExistence type="inferred from homology"/>
<dbReference type="InterPro" id="IPR006645">
    <property type="entry name" value="NGN-like_dom"/>
</dbReference>
<dbReference type="InterPro" id="IPR033122">
    <property type="entry name" value="LETM1-like_RBD"/>
</dbReference>
<feature type="compositionally biased region" description="Basic and acidic residues" evidence="13">
    <location>
        <begin position="153"/>
        <end position="164"/>
    </location>
</feature>
<dbReference type="Pfam" id="PF23037">
    <property type="entry name" value="KOWx_SPT5"/>
    <property type="match status" value="1"/>
</dbReference>
<keyword evidence="16" id="KW-1185">Reference proteome</keyword>
<dbReference type="InterPro" id="IPR022581">
    <property type="entry name" value="Spt5_N"/>
</dbReference>
<dbReference type="Pfam" id="PF07766">
    <property type="entry name" value="LETM1_RBD"/>
    <property type="match status" value="2"/>
</dbReference>
<evidence type="ECO:0000256" key="12">
    <source>
        <dbReference type="PROSITE-ProRule" id="PRU01094"/>
    </source>
</evidence>
<dbReference type="Proteomes" id="UP000838763">
    <property type="component" value="Unassembled WGS sequence"/>
</dbReference>
<dbReference type="InterPro" id="IPR041975">
    <property type="entry name" value="KOW_Spt5_2"/>
</dbReference>
<sequence length="1380" mass="152939">MAPPEQRRYDDDSEDEDDFNPAPADISDEEHDADNQLQREAQDSSPVVDHRTSNAKATSDNEGSDEEDAPRRKSRGNNEEDEDDLEEDGPGADDDDEDDDEDDEDEDEEDVHQGHRRKRRRDRRNVFLDIEAEVDDEDEAEDEERDGEEIEDFIDHSHPDDLVDTERLNDTKRHRELDRRREVEAGLDAEKQAEILRQRYGNRRPTRGPGDSTVIPKRLLLPSVDDPKIWAVKAREGKEREVVFAITKRIEERIGTKNELLITSAFERGGTTSVMKGYIYVEAQRQADVLTALDGILNVYPRTKMELVEIKDMPDLLRVTKTPTLEPGAWVRLRRPMKHSGDIAQVIDVTENGLEARVRFIPRLDYGVRDDSMAAAGADGKRKRPFGDKNMFTYMGDEFENGFQVKDIKIQQLIVTDVKPTLEEVTKFASGAEDGTENLDLKALAASLKDSNALVTYLPGDVIEVYEGEQKGVVGRATNVQGDIVTIQVTEGELTGQTIDVPAKGLRKRFKVGDHVKVIGGSRYQDEVGMVVKISEDRVTLVIDQSSTEITVFSRDLREADDSGGQGSLGQYELFDLVQLDNTTVGCVVKIDRESLVVLDQNAERRQLMPSQIANKFPQRRMLSLLTGVALRFASETCHDLNENAGVFVLRAANVNTVAAKGGRVNASSGPDLSLMNPAIKRSSNGGADGKMAPPPVPKVLGRDKAIGQTVIIRRGGYKGLLGIVKDTTDTTARVELHTKSKTVTVPKDHLSFKDKNTGARIDINTRGPRAPAGGGSSSGYGGSQNRNPDWQGGARTPVVSSGSERTPAWGSRTPAHSGGRTPAVEDSWIRRGCCHPGASGADSWGYTPGASGSSHAFDAPTPGAGMLGAPTPAALNAPTPGAYSAPTPAAVSAPTPALVGLVAGRTPRRHQRQVRPLLVKLALRRSDVPEVAHGYSLVYAHLFNTMSRDHNRLRAATSEETSVTRTVHSPEGRGRNLFQQRRRECNKIRTPAGNPSKEDEAAGLEAGGAKTDSGVAKTDQKEQKKLTLMQKVKKEVQHYWDGTKLLAAEVKISTRLAIKMAGGYELSRRENRQLQRTVQDLGRLVPFSVFIIVPFAELLLPIALKLFPNLLPSTYEGQKSKETKATMLRATRNDVSKFLRTTLRETGLPVTSATTQKEEFTTFSERDDLTLDNLSRPQLYSMCRYLNLSTFGNDTMLRYQVRHRMRQIKRDDRTISFEGVESLNVAELQAACASRGIRTYSVSPAQMRKDLQTWLELRLKEQVPRLSSFSAMQLFHEIELEVHNAEGAATNKQRLEVIKEQQELIDEENEQNEESENVGMATPRDVDNIDEHDERQMRAEAEAEEKGLDKSQVPEMVQAEVESIKAPLHAAKVSKDGDK</sequence>
<dbReference type="InterPro" id="IPR057936">
    <property type="entry name" value="KOWx_Spt5"/>
</dbReference>
<dbReference type="InterPro" id="IPR008991">
    <property type="entry name" value="Translation_prot_SH3-like_sf"/>
</dbReference>
<dbReference type="GO" id="GO:0000785">
    <property type="term" value="C:chromatin"/>
    <property type="evidence" value="ECO:0007669"/>
    <property type="project" value="UniProtKB-ARBA"/>
</dbReference>
<dbReference type="PROSITE" id="PS51758">
    <property type="entry name" value="LETM1_RBD"/>
    <property type="match status" value="1"/>
</dbReference>
<dbReference type="GO" id="GO:0003729">
    <property type="term" value="F:mRNA binding"/>
    <property type="evidence" value="ECO:0007669"/>
    <property type="project" value="TreeGrafter"/>
</dbReference>
<keyword evidence="12" id="KW-0496">Mitochondrion</keyword>
<evidence type="ECO:0000313" key="15">
    <source>
        <dbReference type="EMBL" id="CAI4219361.1"/>
    </source>
</evidence>
<dbReference type="Gene3D" id="3.30.70.940">
    <property type="entry name" value="NusG, N-terminal domain"/>
    <property type="match status" value="1"/>
</dbReference>
<dbReference type="InterPro" id="IPR014722">
    <property type="entry name" value="Rib_uL2_dom2"/>
</dbReference>
<keyword evidence="5" id="KW-0507">mRNA processing</keyword>
<evidence type="ECO:0000256" key="11">
    <source>
        <dbReference type="ARBA" id="ARBA00031006"/>
    </source>
</evidence>
<dbReference type="EMBL" id="CALLCH030000019">
    <property type="protein sequence ID" value="CAI4219361.1"/>
    <property type="molecule type" value="Genomic_DNA"/>
</dbReference>
<feature type="region of interest" description="Disordered" evidence="13">
    <location>
        <begin position="761"/>
        <end position="824"/>
    </location>
</feature>
<comment type="subcellular location">
    <subcellularLocation>
        <location evidence="1">Nucleus</location>
    </subcellularLocation>
</comment>
<dbReference type="Pfam" id="PF23290">
    <property type="entry name" value="KOW5_SPT5"/>
    <property type="match status" value="1"/>
</dbReference>
<dbReference type="FunFam" id="2.30.30.30:FF:000029">
    <property type="entry name" value="Transcription elongation factor SPT5"/>
    <property type="match status" value="1"/>
</dbReference>
<dbReference type="Pfam" id="PF03439">
    <property type="entry name" value="Spt5-NGN"/>
    <property type="match status" value="1"/>
</dbReference>
<protein>
    <recommendedName>
        <fullName evidence="3">Transcription elongation factor SPT5</fullName>
    </recommendedName>
    <alternativeName>
        <fullName evidence="10 11">Chromatin Elongation factor SPT5</fullName>
    </alternativeName>
    <alternativeName>
        <fullName evidence="4">Transcription elongation factor spt5</fullName>
    </alternativeName>
</protein>
<dbReference type="CDD" id="cd06081">
    <property type="entry name" value="KOW_Spt5_1"/>
    <property type="match status" value="1"/>
</dbReference>
<feature type="region of interest" description="Disordered" evidence="13">
    <location>
        <begin position="989"/>
        <end position="1019"/>
    </location>
</feature>
<dbReference type="PANTHER" id="PTHR11125:SF7">
    <property type="entry name" value="TRANSCRIPTION ELONGATION FACTOR SPT5"/>
    <property type="match status" value="1"/>
</dbReference>
<evidence type="ECO:0000256" key="13">
    <source>
        <dbReference type="SAM" id="MobiDB-lite"/>
    </source>
</evidence>
<dbReference type="Gene3D" id="2.30.30.30">
    <property type="match status" value="3"/>
</dbReference>
<feature type="region of interest" description="Disordered" evidence="13">
    <location>
        <begin position="1306"/>
        <end position="1380"/>
    </location>
</feature>
<evidence type="ECO:0000256" key="1">
    <source>
        <dbReference type="ARBA" id="ARBA00004123"/>
    </source>
</evidence>
<feature type="compositionally biased region" description="Acidic residues" evidence="13">
    <location>
        <begin position="130"/>
        <end position="152"/>
    </location>
</feature>
<dbReference type="Pfam" id="PF23284">
    <property type="entry name" value="KOW2_Spt5"/>
    <property type="match status" value="1"/>
</dbReference>
<dbReference type="CDD" id="cd09888">
    <property type="entry name" value="NGN_Euk"/>
    <property type="match status" value="1"/>
</dbReference>
<dbReference type="FunFam" id="3.30.70.940:FF:000005">
    <property type="entry name" value="Transcription elongation factor SPT5"/>
    <property type="match status" value="1"/>
</dbReference>
<comment type="function">
    <text evidence="8">The SPT4-SPT5 complex mediates both activation and inhibition of transcription elongation, and plays a role in pre-mRNA processing. This complex seems to be important for the stability of the RNA polymerase II elongation machinery on the chromatin template but not for the inherent ability of this machinery to translocate down the gene.</text>
</comment>
<dbReference type="GO" id="GO:0032784">
    <property type="term" value="P:regulation of DNA-templated transcription elongation"/>
    <property type="evidence" value="ECO:0007669"/>
    <property type="project" value="InterPro"/>
</dbReference>
<evidence type="ECO:0000256" key="9">
    <source>
        <dbReference type="ARBA" id="ARBA00025870"/>
    </source>
</evidence>
<feature type="region of interest" description="Disordered" evidence="13">
    <location>
        <begin position="852"/>
        <end position="873"/>
    </location>
</feature>
<feature type="compositionally biased region" description="Gly residues" evidence="13">
    <location>
        <begin position="773"/>
        <end position="783"/>
    </location>
</feature>
<dbReference type="InterPro" id="IPR039385">
    <property type="entry name" value="NGN_Euk"/>
</dbReference>
<evidence type="ECO:0000313" key="16">
    <source>
        <dbReference type="Proteomes" id="UP000838763"/>
    </source>
</evidence>
<reference evidence="15" key="1">
    <citation type="submission" date="2022-11" db="EMBL/GenBank/DDBJ databases">
        <authorList>
            <person name="Scott C."/>
            <person name="Bruce N."/>
        </authorList>
    </citation>
    <scope>NUCLEOTIDE SEQUENCE</scope>
</reference>
<feature type="compositionally biased region" description="Acidic residues" evidence="13">
    <location>
        <begin position="79"/>
        <end position="110"/>
    </location>
</feature>
<evidence type="ECO:0000256" key="4">
    <source>
        <dbReference type="ARBA" id="ARBA00021370"/>
    </source>
</evidence>
<dbReference type="CDD" id="cd06085">
    <property type="entry name" value="KOW_Spt5_5"/>
    <property type="match status" value="1"/>
</dbReference>
<keyword evidence="6" id="KW-0804">Transcription</keyword>
<dbReference type="GO" id="GO:0006357">
    <property type="term" value="P:regulation of transcription by RNA polymerase II"/>
    <property type="evidence" value="ECO:0007669"/>
    <property type="project" value="InterPro"/>
</dbReference>
<dbReference type="Pfam" id="PF11942">
    <property type="entry name" value="Spt5_N"/>
    <property type="match status" value="1"/>
</dbReference>
<feature type="compositionally biased region" description="Basic and acidic residues" evidence="13">
    <location>
        <begin position="1"/>
        <end position="10"/>
    </location>
</feature>
<evidence type="ECO:0000259" key="14">
    <source>
        <dbReference type="PROSITE" id="PS51758"/>
    </source>
</evidence>
<dbReference type="InterPro" id="IPR036735">
    <property type="entry name" value="NGN_dom_sf"/>
</dbReference>
<dbReference type="OrthoDB" id="28901at2759"/>
<dbReference type="PANTHER" id="PTHR11125">
    <property type="entry name" value="SUPPRESSOR OF TY 5"/>
    <property type="match status" value="1"/>
</dbReference>
<dbReference type="InterPro" id="IPR041978">
    <property type="entry name" value="KOW_Spt5_5"/>
</dbReference>
<feature type="domain" description="Letm1 RBD" evidence="14">
    <location>
        <begin position="1099"/>
        <end position="1318"/>
    </location>
</feature>
<evidence type="ECO:0000256" key="6">
    <source>
        <dbReference type="ARBA" id="ARBA00023163"/>
    </source>
</evidence>
<evidence type="ECO:0000256" key="3">
    <source>
        <dbReference type="ARBA" id="ARBA00020181"/>
    </source>
</evidence>
<feature type="compositionally biased region" description="Basic and acidic residues" evidence="13">
    <location>
        <begin position="1325"/>
        <end position="1350"/>
    </location>
</feature>
<dbReference type="GO" id="GO:0043022">
    <property type="term" value="F:ribosome binding"/>
    <property type="evidence" value="ECO:0007669"/>
    <property type="project" value="InterPro"/>
</dbReference>
<dbReference type="GO" id="GO:0006397">
    <property type="term" value="P:mRNA processing"/>
    <property type="evidence" value="ECO:0007669"/>
    <property type="project" value="UniProtKB-KW"/>
</dbReference>
<dbReference type="SMART" id="SM00739">
    <property type="entry name" value="KOW"/>
    <property type="match status" value="3"/>
</dbReference>
<evidence type="ECO:0000256" key="5">
    <source>
        <dbReference type="ARBA" id="ARBA00022664"/>
    </source>
</evidence>
<evidence type="ECO:0000256" key="8">
    <source>
        <dbReference type="ARBA" id="ARBA00024691"/>
    </source>
</evidence>
<dbReference type="InterPro" id="IPR041976">
    <property type="entry name" value="KOW_Spt5_3"/>
</dbReference>
<dbReference type="InterPro" id="IPR039659">
    <property type="entry name" value="SPT5"/>
</dbReference>
<dbReference type="CDD" id="cd06082">
    <property type="entry name" value="KOW_Spt5_2"/>
    <property type="match status" value="1"/>
</dbReference>
<evidence type="ECO:0000256" key="7">
    <source>
        <dbReference type="ARBA" id="ARBA00023242"/>
    </source>
</evidence>
<dbReference type="InterPro" id="IPR041973">
    <property type="entry name" value="KOW_Spt5_1"/>
</dbReference>
<evidence type="ECO:0000256" key="10">
    <source>
        <dbReference type="ARBA" id="ARBA00029865"/>
    </source>
</evidence>
<feature type="compositionally biased region" description="Acidic residues" evidence="13">
    <location>
        <begin position="1306"/>
        <end position="1317"/>
    </location>
</feature>
<dbReference type="SUPFAM" id="SSF50104">
    <property type="entry name" value="Translation proteins SH3-like domain"/>
    <property type="match status" value="1"/>
</dbReference>
<gene>
    <name evidence="15" type="ORF">PPNO1_LOCUS8927</name>
</gene>
<dbReference type="GO" id="GO:0032044">
    <property type="term" value="C:DSIF complex"/>
    <property type="evidence" value="ECO:0007669"/>
    <property type="project" value="TreeGrafter"/>
</dbReference>
<feature type="compositionally biased region" description="Basic residues" evidence="13">
    <location>
        <begin position="114"/>
        <end position="123"/>
    </location>
</feature>
<dbReference type="InterPro" id="IPR005100">
    <property type="entry name" value="NGN-domain"/>
</dbReference>
<feature type="compositionally biased region" description="Polar residues" evidence="13">
    <location>
        <begin position="35"/>
        <end position="45"/>
    </location>
</feature>
<dbReference type="InterPro" id="IPR005824">
    <property type="entry name" value="KOW"/>
</dbReference>
<keyword evidence="7" id="KW-0539">Nucleus</keyword>
<accession>A0A9P1HBP8</accession>
<feature type="region of interest" description="Disordered" evidence="13">
    <location>
        <begin position="1"/>
        <end position="164"/>
    </location>
</feature>
<comment type="caution">
    <text evidence="15">The sequence shown here is derived from an EMBL/GenBank/DDBJ whole genome shotgun (WGS) entry which is preliminary data.</text>
</comment>
<evidence type="ECO:0000256" key="2">
    <source>
        <dbReference type="ARBA" id="ARBA00006956"/>
    </source>
</evidence>